<organism evidence="1">
    <name type="scientific">Lepeophtheirus salmonis</name>
    <name type="common">Salmon louse</name>
    <name type="synonym">Caligus salmonis</name>
    <dbReference type="NCBI Taxonomy" id="72036"/>
    <lineage>
        <taxon>Eukaryota</taxon>
        <taxon>Metazoa</taxon>
        <taxon>Ecdysozoa</taxon>
        <taxon>Arthropoda</taxon>
        <taxon>Crustacea</taxon>
        <taxon>Multicrustacea</taxon>
        <taxon>Hexanauplia</taxon>
        <taxon>Copepoda</taxon>
        <taxon>Siphonostomatoida</taxon>
        <taxon>Caligidae</taxon>
        <taxon>Lepeophtheirus</taxon>
    </lineage>
</organism>
<protein>
    <submittedName>
        <fullName evidence="1">Uncharacterized protein</fullName>
    </submittedName>
</protein>
<dbReference type="EMBL" id="HACA01033410">
    <property type="protein sequence ID" value="CDW50771.1"/>
    <property type="molecule type" value="Transcribed_RNA"/>
</dbReference>
<reference evidence="1" key="1">
    <citation type="submission" date="2014-05" db="EMBL/GenBank/DDBJ databases">
        <authorList>
            <person name="Chronopoulou M."/>
        </authorList>
    </citation>
    <scope>NUCLEOTIDE SEQUENCE</scope>
    <source>
        <tissue evidence="1">Whole organism</tissue>
    </source>
</reference>
<accession>A0A0K2VLA5</accession>
<evidence type="ECO:0000313" key="1">
    <source>
        <dbReference type="EMBL" id="CDW50771.1"/>
    </source>
</evidence>
<proteinExistence type="predicted"/>
<feature type="non-terminal residue" evidence="1">
    <location>
        <position position="1"/>
    </location>
</feature>
<name>A0A0K2VLA5_LEPSM</name>
<sequence length="53" mass="6089">VIFFSDEKTFSVYSVYKKQNDRVICFDKADNSIWTVTKTKHPASDDLGRCGIN</sequence>
<dbReference type="AlphaFoldDB" id="A0A0K2VLA5"/>